<proteinExistence type="predicted"/>
<dbReference type="EMBL" id="GL883097">
    <property type="protein sequence ID" value="EGG09473.1"/>
    <property type="molecule type" value="Genomic_DNA"/>
</dbReference>
<feature type="region of interest" description="Disordered" evidence="1">
    <location>
        <begin position="449"/>
        <end position="470"/>
    </location>
</feature>
<feature type="region of interest" description="Disordered" evidence="1">
    <location>
        <begin position="164"/>
        <end position="197"/>
    </location>
</feature>
<gene>
    <name evidence="3" type="ORF">MELLADRAFT_61174</name>
</gene>
<keyword evidence="4" id="KW-1185">Reference proteome</keyword>
<keyword evidence="2" id="KW-0812">Transmembrane</keyword>
<dbReference type="OrthoDB" id="2512374at2759"/>
<feature type="region of interest" description="Disordered" evidence="1">
    <location>
        <begin position="1"/>
        <end position="131"/>
    </location>
</feature>
<accession>F4RDW0</accession>
<evidence type="ECO:0000256" key="2">
    <source>
        <dbReference type="SAM" id="Phobius"/>
    </source>
</evidence>
<feature type="transmembrane region" description="Helical" evidence="2">
    <location>
        <begin position="204"/>
        <end position="225"/>
    </location>
</feature>
<dbReference type="InParanoid" id="F4RDW0"/>
<feature type="compositionally biased region" description="Polar residues" evidence="1">
    <location>
        <begin position="98"/>
        <end position="107"/>
    </location>
</feature>
<feature type="compositionally biased region" description="Low complexity" evidence="1">
    <location>
        <begin position="25"/>
        <end position="47"/>
    </location>
</feature>
<sequence length="470" mass="50344">MYWFAKRAPPQMQAVSTNPTTSLVTSDTTPASKSDSADDTSSNTPTNPSKNDISAANKSPASDAPDPPATSQVPKTQATPVAQKQTQKADHVVDPPASATSSSNVAVQTKAPAPAAVSNPVTSSSLVPTPTSTFIPLATPVAVAGTRNRGTNNVNSVKHGSVMTQSFSTPLPDPNSNSNIGSSDDHTNAQDGSTTPRANDTAQIAAIVTFALLAFFALLFVIPFIRHKLKARAERKMYGDGDSPEFINEFQVDLKQSASSSDINHSYQHGISDQSAAKGMVDSQFDSQSHLYHNEVLRGDISHQSVSSDVNMTQWYPENHSEESKSEDTINLHVSVRLHPICLTDNFLLTPGHHRTSILPTMLFQHRTHQAHAALQERVHDDDTPTNLIIYNPPAQTNPIDFVVTQPARAHPGHGVSVDPIFGLMPSNVRASSVYSHQTMGAMLADDGRGGHAMSHDIPPLPPLTDAKMN</sequence>
<dbReference type="Proteomes" id="UP000001072">
    <property type="component" value="Unassembled WGS sequence"/>
</dbReference>
<feature type="compositionally biased region" description="Low complexity" evidence="1">
    <location>
        <begin position="117"/>
        <end position="131"/>
    </location>
</feature>
<evidence type="ECO:0000313" key="4">
    <source>
        <dbReference type="Proteomes" id="UP000001072"/>
    </source>
</evidence>
<keyword evidence="2" id="KW-1133">Transmembrane helix</keyword>
<evidence type="ECO:0000256" key="1">
    <source>
        <dbReference type="SAM" id="MobiDB-lite"/>
    </source>
</evidence>
<reference evidence="4" key="1">
    <citation type="journal article" date="2011" name="Proc. Natl. Acad. Sci. U.S.A.">
        <title>Obligate biotrophy features unraveled by the genomic analysis of rust fungi.</title>
        <authorList>
            <person name="Duplessis S."/>
            <person name="Cuomo C.A."/>
            <person name="Lin Y.-C."/>
            <person name="Aerts A."/>
            <person name="Tisserant E."/>
            <person name="Veneault-Fourrey C."/>
            <person name="Joly D.L."/>
            <person name="Hacquard S."/>
            <person name="Amselem J."/>
            <person name="Cantarel B.L."/>
            <person name="Chiu R."/>
            <person name="Coutinho P.M."/>
            <person name="Feau N."/>
            <person name="Field M."/>
            <person name="Frey P."/>
            <person name="Gelhaye E."/>
            <person name="Goldberg J."/>
            <person name="Grabherr M.G."/>
            <person name="Kodira C.D."/>
            <person name="Kohler A."/>
            <person name="Kuees U."/>
            <person name="Lindquist E.A."/>
            <person name="Lucas S.M."/>
            <person name="Mago R."/>
            <person name="Mauceli E."/>
            <person name="Morin E."/>
            <person name="Murat C."/>
            <person name="Pangilinan J.L."/>
            <person name="Park R."/>
            <person name="Pearson M."/>
            <person name="Quesneville H."/>
            <person name="Rouhier N."/>
            <person name="Sakthikumar S."/>
            <person name="Salamov A.A."/>
            <person name="Schmutz J."/>
            <person name="Selles B."/>
            <person name="Shapiro H."/>
            <person name="Tanguay P."/>
            <person name="Tuskan G.A."/>
            <person name="Henrissat B."/>
            <person name="Van de Peer Y."/>
            <person name="Rouze P."/>
            <person name="Ellis J.G."/>
            <person name="Dodds P.N."/>
            <person name="Schein J.E."/>
            <person name="Zhong S."/>
            <person name="Hamelin R.C."/>
            <person name="Grigoriev I.V."/>
            <person name="Szabo L.J."/>
            <person name="Martin F."/>
        </authorList>
    </citation>
    <scope>NUCLEOTIDE SEQUENCE [LARGE SCALE GENOMIC DNA]</scope>
    <source>
        <strain evidence="4">98AG31 / pathotype 3-4-7</strain>
    </source>
</reference>
<dbReference type="HOGENOM" id="CLU_581495_0_0_1"/>
<dbReference type="VEuPathDB" id="FungiDB:MELLADRAFT_61174"/>
<dbReference type="RefSeq" id="XP_007407200.1">
    <property type="nucleotide sequence ID" value="XM_007407138.1"/>
</dbReference>
<feature type="compositionally biased region" description="Low complexity" evidence="1">
    <location>
        <begin position="54"/>
        <end position="64"/>
    </location>
</feature>
<dbReference type="AlphaFoldDB" id="F4RDW0"/>
<protein>
    <submittedName>
        <fullName evidence="3">Uncharacterized protein</fullName>
    </submittedName>
</protein>
<evidence type="ECO:0000313" key="3">
    <source>
        <dbReference type="EMBL" id="EGG09473.1"/>
    </source>
</evidence>
<dbReference type="KEGG" id="mlr:MELLADRAFT_61174"/>
<keyword evidence="2" id="KW-0472">Membrane</keyword>
<feature type="compositionally biased region" description="Polar residues" evidence="1">
    <location>
        <begin position="164"/>
        <end position="182"/>
    </location>
</feature>
<organism evidence="4">
    <name type="scientific">Melampsora larici-populina (strain 98AG31 / pathotype 3-4-7)</name>
    <name type="common">Poplar leaf rust fungus</name>
    <dbReference type="NCBI Taxonomy" id="747676"/>
    <lineage>
        <taxon>Eukaryota</taxon>
        <taxon>Fungi</taxon>
        <taxon>Dikarya</taxon>
        <taxon>Basidiomycota</taxon>
        <taxon>Pucciniomycotina</taxon>
        <taxon>Pucciniomycetes</taxon>
        <taxon>Pucciniales</taxon>
        <taxon>Melampsoraceae</taxon>
        <taxon>Melampsora</taxon>
    </lineage>
</organism>
<name>F4RDW0_MELLP</name>
<dbReference type="GeneID" id="18929688"/>
<feature type="compositionally biased region" description="Polar residues" evidence="1">
    <location>
        <begin position="72"/>
        <end position="86"/>
    </location>
</feature>
<feature type="compositionally biased region" description="Polar residues" evidence="1">
    <location>
        <begin position="13"/>
        <end position="24"/>
    </location>
</feature>